<name>A0ABD3LDQ8_EUCGL</name>
<proteinExistence type="predicted"/>
<comment type="caution">
    <text evidence="6">The sequence shown here is derived from an EMBL/GenBank/DDBJ whole genome shotgun (WGS) entry which is preliminary data.</text>
</comment>
<dbReference type="InterPro" id="IPR003591">
    <property type="entry name" value="Leu-rich_rpt_typical-subtyp"/>
</dbReference>
<dbReference type="Gene3D" id="1.10.8.430">
    <property type="entry name" value="Helical domain of apoptotic protease-activating factors"/>
    <property type="match status" value="1"/>
</dbReference>
<dbReference type="PRINTS" id="PR00364">
    <property type="entry name" value="DISEASERSIST"/>
</dbReference>
<dbReference type="Proteomes" id="UP001634007">
    <property type="component" value="Unassembled WGS sequence"/>
</dbReference>
<dbReference type="InterPro" id="IPR027417">
    <property type="entry name" value="P-loop_NTPase"/>
</dbReference>
<dbReference type="InterPro" id="IPR000157">
    <property type="entry name" value="TIR_dom"/>
</dbReference>
<organism evidence="6 7">
    <name type="scientific">Eucalyptus globulus</name>
    <name type="common">Tasmanian blue gum</name>
    <dbReference type="NCBI Taxonomy" id="34317"/>
    <lineage>
        <taxon>Eukaryota</taxon>
        <taxon>Viridiplantae</taxon>
        <taxon>Streptophyta</taxon>
        <taxon>Embryophyta</taxon>
        <taxon>Tracheophyta</taxon>
        <taxon>Spermatophyta</taxon>
        <taxon>Magnoliopsida</taxon>
        <taxon>eudicotyledons</taxon>
        <taxon>Gunneridae</taxon>
        <taxon>Pentapetalae</taxon>
        <taxon>rosids</taxon>
        <taxon>malvids</taxon>
        <taxon>Myrtales</taxon>
        <taxon>Myrtaceae</taxon>
        <taxon>Myrtoideae</taxon>
        <taxon>Eucalypteae</taxon>
        <taxon>Eucalyptus</taxon>
    </lineage>
</organism>
<evidence type="ECO:0000256" key="3">
    <source>
        <dbReference type="ARBA" id="ARBA00022821"/>
    </source>
</evidence>
<dbReference type="SMART" id="SM00255">
    <property type="entry name" value="TIR"/>
    <property type="match status" value="1"/>
</dbReference>
<dbReference type="Pfam" id="PF00931">
    <property type="entry name" value="NB-ARC"/>
    <property type="match status" value="1"/>
</dbReference>
<dbReference type="Gene3D" id="3.80.10.10">
    <property type="entry name" value="Ribonuclease Inhibitor"/>
    <property type="match status" value="3"/>
</dbReference>
<dbReference type="InterPro" id="IPR032675">
    <property type="entry name" value="LRR_dom_sf"/>
</dbReference>
<dbReference type="AlphaFoldDB" id="A0ABD3LDQ8"/>
<dbReference type="EMBL" id="JBJKBG010000003">
    <property type="protein sequence ID" value="KAL3746368.1"/>
    <property type="molecule type" value="Genomic_DNA"/>
</dbReference>
<protein>
    <recommendedName>
        <fullName evidence="5">TIR domain-containing protein</fullName>
    </recommendedName>
</protein>
<keyword evidence="3" id="KW-0611">Plant defense</keyword>
<dbReference type="InterPro" id="IPR002182">
    <property type="entry name" value="NB-ARC"/>
</dbReference>
<gene>
    <name evidence="6" type="ORF">ACJRO7_015343</name>
</gene>
<accession>A0ABD3LDQ8</accession>
<evidence type="ECO:0000256" key="2">
    <source>
        <dbReference type="ARBA" id="ARBA00022737"/>
    </source>
</evidence>
<dbReference type="Gene3D" id="3.40.50.300">
    <property type="entry name" value="P-loop containing nucleotide triphosphate hydrolases"/>
    <property type="match status" value="1"/>
</dbReference>
<dbReference type="Pfam" id="PF23598">
    <property type="entry name" value="LRR_14"/>
    <property type="match status" value="1"/>
</dbReference>
<feature type="domain" description="TIR" evidence="5">
    <location>
        <begin position="27"/>
        <end position="194"/>
    </location>
</feature>
<dbReference type="SMART" id="SM00369">
    <property type="entry name" value="LRR_TYP"/>
    <property type="match status" value="7"/>
</dbReference>
<dbReference type="GO" id="GO:0051707">
    <property type="term" value="P:response to other organism"/>
    <property type="evidence" value="ECO:0007669"/>
    <property type="project" value="UniProtKB-ARBA"/>
</dbReference>
<keyword evidence="2" id="KW-0677">Repeat</keyword>
<dbReference type="InterPro" id="IPR035897">
    <property type="entry name" value="Toll_tir_struct_dom_sf"/>
</dbReference>
<dbReference type="Pfam" id="PF23282">
    <property type="entry name" value="WHD_ROQ1"/>
    <property type="match status" value="1"/>
</dbReference>
<evidence type="ECO:0000313" key="7">
    <source>
        <dbReference type="Proteomes" id="UP001634007"/>
    </source>
</evidence>
<keyword evidence="4" id="KW-0520">NAD</keyword>
<keyword evidence="7" id="KW-1185">Reference proteome</keyword>
<dbReference type="SUPFAM" id="SSF52540">
    <property type="entry name" value="P-loop containing nucleoside triphosphate hydrolases"/>
    <property type="match status" value="1"/>
</dbReference>
<evidence type="ECO:0000313" key="6">
    <source>
        <dbReference type="EMBL" id="KAL3746370.1"/>
    </source>
</evidence>
<dbReference type="SUPFAM" id="SSF52200">
    <property type="entry name" value="Toll/Interleukin receptor TIR domain"/>
    <property type="match status" value="1"/>
</dbReference>
<keyword evidence="1" id="KW-0433">Leucine-rich repeat</keyword>
<dbReference type="Gene3D" id="3.40.50.10140">
    <property type="entry name" value="Toll/interleukin-1 receptor homology (TIR) domain"/>
    <property type="match status" value="1"/>
</dbReference>
<dbReference type="EMBL" id="JBJKBG010000003">
    <property type="protein sequence ID" value="KAL3746370.1"/>
    <property type="molecule type" value="Genomic_DNA"/>
</dbReference>
<dbReference type="PANTHER" id="PTHR11017">
    <property type="entry name" value="LEUCINE-RICH REPEAT-CONTAINING PROTEIN"/>
    <property type="match status" value="1"/>
</dbReference>
<dbReference type="SUPFAM" id="SSF52047">
    <property type="entry name" value="RNI-like"/>
    <property type="match status" value="2"/>
</dbReference>
<dbReference type="InterPro" id="IPR044974">
    <property type="entry name" value="Disease_R_plants"/>
</dbReference>
<dbReference type="GO" id="GO:0006952">
    <property type="term" value="P:defense response"/>
    <property type="evidence" value="ECO:0007669"/>
    <property type="project" value="UniProtKB-KW"/>
</dbReference>
<dbReference type="Pfam" id="PF01582">
    <property type="entry name" value="TIR"/>
    <property type="match status" value="1"/>
</dbReference>
<dbReference type="InterPro" id="IPR058192">
    <property type="entry name" value="WHD_ROQ1-like"/>
</dbReference>
<evidence type="ECO:0000256" key="1">
    <source>
        <dbReference type="ARBA" id="ARBA00022614"/>
    </source>
</evidence>
<dbReference type="InterPro" id="IPR055414">
    <property type="entry name" value="LRR_R13L4/SHOC2-like"/>
</dbReference>
<sequence length="1150" mass="130965">MAYEVVAAGMKRKREESSSTTRSSSVDNYQVFLNFRGTDTRKGFVGHLYDKLKNAGIEVFKDDEKLRGGEEISQALKNAIKRSRISIAIFSNDYASAKYCLMELEQMWGCRRSDEHTLIPIFYDVSPDTVKHQTENFETSFEKYKGKVDAKTIQNWRDVLKQVGGLVGFVRADSNVGDEATVLKKVLKRVKEVLDEDDQYVTEKLVGIGLRVQEMMTKLGVVYSHGEVKTLCGEDVRVVGICGIPGVGKTTLAKVVFNKIRKSFNRLSFLEDINLKGVKVYPDLLIAELQKEKHDPRRPFGIGSKKMKSVFTNTKVLIVLDDVHKDEQIEALAKDLSWLGQGSRIIVTTDNRKVLNVFHNVTVEECEVKPMGNYHAHQLFWKHVLQGNASPDVLEYDSLSRDIVEALGGLPMAIVPWANSLKKEKNIEMWKCTREFLREHPHEGKVEDALNASFVSLNNCTKLVFLDIACFFSRKDEKIPSYMWEACRCFPPKAIKELRNMHFLEDGENNELRMHRLVRDFGRKHVERNSLRERCRIWNFSDARVILEDGLPNAHVEGISLPVGEAGTVRFTCEALGKKSKLRYLRLDGANIEGTAENLLVNLRHLRLDGANIEGNSENLLPNLRWLDWQECRSIHELRNMDMKKLVILDLARSPVTTYPGVWRQIMEKVKELKVLNLQGCNLLRASWESSASTDLEMLIMEDCTRSRALGAFISQLKLLKSLNLRNCKGVQQLVQQLQGKEFLTELLIDGTDIKEIHIENDSLKNLEVLSARDCIQLMDIFPIDHLTKLRRLALDGANIDWVPETFDFPPNLERLSLRKCEKLCELPPSIGKLKQLEEMDLSDTRITQLPKSVKDLSNLKMLKMERTPLQKFPKDIVKLEKLEEIDFSGCTNLEAQESCDISGLSSLRILRLSSSIVAGLPQGICGLPLLRTLDVHKCERLQALPELPSSLVTLCWGSKIMADPRLTNLTNLKELCLNVDEQIQAGSSNQTPNMWWIMGLTRLETLELSLPNVTNLPGDFRGLTKLRELTLSYMKELDLTQLPSSNLWILRLKHCKIPELKFSSLKHLSELELEDCDLAQIDGLEDLKLLELLKVFHCNRIINLNGLKDLRRLRKVQVFPFDADRFSELRECGCEVDTCIPPSSRSVAG</sequence>
<dbReference type="FunFam" id="3.40.50.10140:FF:000007">
    <property type="entry name" value="Disease resistance protein (TIR-NBS-LRR class)"/>
    <property type="match status" value="1"/>
</dbReference>
<dbReference type="PROSITE" id="PS50104">
    <property type="entry name" value="TIR"/>
    <property type="match status" value="1"/>
</dbReference>
<reference evidence="6 7" key="1">
    <citation type="submission" date="2024-11" db="EMBL/GenBank/DDBJ databases">
        <title>Chromosome-level genome assembly of Eucalyptus globulus Labill. provides insights into its genome evolution.</title>
        <authorList>
            <person name="Li X."/>
        </authorList>
    </citation>
    <scope>NUCLEOTIDE SEQUENCE [LARGE SCALE GENOMIC DNA]</scope>
    <source>
        <strain evidence="6">CL2024</strain>
        <tissue evidence="6">Fresh tender leaves</tissue>
    </source>
</reference>
<evidence type="ECO:0000256" key="4">
    <source>
        <dbReference type="ARBA" id="ARBA00023027"/>
    </source>
</evidence>
<evidence type="ECO:0000259" key="5">
    <source>
        <dbReference type="PROSITE" id="PS50104"/>
    </source>
</evidence>
<dbReference type="PANTHER" id="PTHR11017:SF570">
    <property type="entry name" value="DISEASE RESISTANCE PROTEIN (TIR-NBS CLASS)-RELATED"/>
    <property type="match status" value="1"/>
</dbReference>
<dbReference type="InterPro" id="IPR042197">
    <property type="entry name" value="Apaf_helical"/>
</dbReference>